<gene>
    <name evidence="1" type="ORF">HUJ06_019854</name>
</gene>
<keyword evidence="2" id="KW-1185">Reference proteome</keyword>
<dbReference type="Proteomes" id="UP000607653">
    <property type="component" value="Unassembled WGS sequence"/>
</dbReference>
<evidence type="ECO:0000313" key="1">
    <source>
        <dbReference type="EMBL" id="DAD18391.1"/>
    </source>
</evidence>
<organism evidence="1 2">
    <name type="scientific">Nelumbo nucifera</name>
    <name type="common">Sacred lotus</name>
    <dbReference type="NCBI Taxonomy" id="4432"/>
    <lineage>
        <taxon>Eukaryota</taxon>
        <taxon>Viridiplantae</taxon>
        <taxon>Streptophyta</taxon>
        <taxon>Embryophyta</taxon>
        <taxon>Tracheophyta</taxon>
        <taxon>Spermatophyta</taxon>
        <taxon>Magnoliopsida</taxon>
        <taxon>Proteales</taxon>
        <taxon>Nelumbonaceae</taxon>
        <taxon>Nelumbo</taxon>
    </lineage>
</organism>
<evidence type="ECO:0000313" key="2">
    <source>
        <dbReference type="Proteomes" id="UP000607653"/>
    </source>
</evidence>
<dbReference type="EMBL" id="DUZY01000001">
    <property type="protein sequence ID" value="DAD18391.1"/>
    <property type="molecule type" value="Genomic_DNA"/>
</dbReference>
<reference evidence="1 2" key="1">
    <citation type="journal article" date="2020" name="Mol. Biol. Evol.">
        <title>Distinct Expression and Methylation Patterns for Genes with Different Fates following a Single Whole-Genome Duplication in Flowering Plants.</title>
        <authorList>
            <person name="Shi T."/>
            <person name="Rahmani R.S."/>
            <person name="Gugger P.F."/>
            <person name="Wang M."/>
            <person name="Li H."/>
            <person name="Zhang Y."/>
            <person name="Li Z."/>
            <person name="Wang Q."/>
            <person name="Van de Peer Y."/>
            <person name="Marchal K."/>
            <person name="Chen J."/>
        </authorList>
    </citation>
    <scope>NUCLEOTIDE SEQUENCE [LARGE SCALE GENOMIC DNA]</scope>
    <source>
        <tissue evidence="1">Leaf</tissue>
    </source>
</reference>
<sequence length="77" mass="8271">MESSVDCRDDSNPVANFAKNNESCALCPDRNNTIQNSVEPLPLLSCLLQPTTPAVDENYETAGNEDGNGVTLTQWAA</sequence>
<protein>
    <submittedName>
        <fullName evidence="1">Uncharacterized protein</fullName>
    </submittedName>
</protein>
<accession>A0A822XH07</accession>
<dbReference type="AlphaFoldDB" id="A0A822XH07"/>
<comment type="caution">
    <text evidence="1">The sequence shown here is derived from an EMBL/GenBank/DDBJ whole genome shotgun (WGS) entry which is preliminary data.</text>
</comment>
<proteinExistence type="predicted"/>
<name>A0A822XH07_NELNU</name>